<evidence type="ECO:0000256" key="1">
    <source>
        <dbReference type="ARBA" id="ARBA00004651"/>
    </source>
</evidence>
<dbReference type="InterPro" id="IPR051552">
    <property type="entry name" value="HptR"/>
</dbReference>
<dbReference type="InterPro" id="IPR033479">
    <property type="entry name" value="dCache_1"/>
</dbReference>
<evidence type="ECO:0000256" key="2">
    <source>
        <dbReference type="ARBA" id="ARBA00022475"/>
    </source>
</evidence>
<keyword evidence="7 9" id="KW-1133">Transmembrane helix</keyword>
<proteinExistence type="predicted"/>
<gene>
    <name evidence="11" type="ORF">A7L45_16615</name>
</gene>
<name>A0A1J0GJK5_9CLOT</name>
<protein>
    <submittedName>
        <fullName evidence="11">Histidine kinase</fullName>
    </submittedName>
</protein>
<dbReference type="PROSITE" id="PS50885">
    <property type="entry name" value="HAMP"/>
    <property type="match status" value="1"/>
</dbReference>
<keyword evidence="5 9" id="KW-0812">Transmembrane</keyword>
<dbReference type="Pfam" id="PF02518">
    <property type="entry name" value="HATPase_c"/>
    <property type="match status" value="1"/>
</dbReference>
<dbReference type="CDD" id="cd06225">
    <property type="entry name" value="HAMP"/>
    <property type="match status" value="1"/>
</dbReference>
<dbReference type="Gene3D" id="6.10.340.10">
    <property type="match status" value="1"/>
</dbReference>
<dbReference type="Proteomes" id="UP000182569">
    <property type="component" value="Chromosome"/>
</dbReference>
<dbReference type="GO" id="GO:0005886">
    <property type="term" value="C:plasma membrane"/>
    <property type="evidence" value="ECO:0007669"/>
    <property type="project" value="UniProtKB-SubCell"/>
</dbReference>
<dbReference type="STRING" id="1552.A7L45_16615"/>
<dbReference type="RefSeq" id="WP_071613878.1">
    <property type="nucleotide sequence ID" value="NZ_CP015756.1"/>
</dbReference>
<evidence type="ECO:0000313" key="12">
    <source>
        <dbReference type="Proteomes" id="UP000182569"/>
    </source>
</evidence>
<dbReference type="Pfam" id="PF00672">
    <property type="entry name" value="HAMP"/>
    <property type="match status" value="1"/>
</dbReference>
<dbReference type="InterPro" id="IPR003594">
    <property type="entry name" value="HATPase_dom"/>
</dbReference>
<dbReference type="InterPro" id="IPR036890">
    <property type="entry name" value="HATPase_C_sf"/>
</dbReference>
<dbReference type="CDD" id="cd18774">
    <property type="entry name" value="PDC2_HK_sensor"/>
    <property type="match status" value="1"/>
</dbReference>
<dbReference type="EMBL" id="CP015756">
    <property type="protein sequence ID" value="APC41586.1"/>
    <property type="molecule type" value="Genomic_DNA"/>
</dbReference>
<evidence type="ECO:0000256" key="5">
    <source>
        <dbReference type="ARBA" id="ARBA00022692"/>
    </source>
</evidence>
<keyword evidence="12" id="KW-1185">Reference proteome</keyword>
<keyword evidence="2" id="KW-1003">Cell membrane</keyword>
<dbReference type="SMART" id="SM00304">
    <property type="entry name" value="HAMP"/>
    <property type="match status" value="1"/>
</dbReference>
<dbReference type="InterPro" id="IPR010559">
    <property type="entry name" value="Sig_transdc_His_kin_internal"/>
</dbReference>
<dbReference type="SUPFAM" id="SSF55874">
    <property type="entry name" value="ATPase domain of HSP90 chaperone/DNA topoisomerase II/histidine kinase"/>
    <property type="match status" value="1"/>
</dbReference>
<dbReference type="GO" id="GO:0000155">
    <property type="term" value="F:phosphorelay sensor kinase activity"/>
    <property type="evidence" value="ECO:0007669"/>
    <property type="project" value="InterPro"/>
</dbReference>
<dbReference type="Pfam" id="PF02743">
    <property type="entry name" value="dCache_1"/>
    <property type="match status" value="1"/>
</dbReference>
<dbReference type="Gene3D" id="3.30.565.10">
    <property type="entry name" value="Histidine kinase-like ATPase, C-terminal domain"/>
    <property type="match status" value="1"/>
</dbReference>
<dbReference type="SUPFAM" id="SSF158472">
    <property type="entry name" value="HAMP domain-like"/>
    <property type="match status" value="1"/>
</dbReference>
<reference evidence="11" key="1">
    <citation type="journal article" date="2016" name="Front. Microbiol.">
        <title>Complete genome sequence of Clostridium estertheticum DSM 8809, a microbe identified in spoiled vacuum packed beef.</title>
        <authorList>
            <person name="Yu Z."/>
            <person name="Gunn L."/>
            <person name="Brennan E."/>
            <person name="Reid R."/>
            <person name="Wall P.G."/>
            <person name="Gaora O.P."/>
            <person name="Hurley D."/>
            <person name="Bolton D."/>
            <person name="Fanning S."/>
        </authorList>
    </citation>
    <scope>NUCLEOTIDE SEQUENCE</scope>
    <source>
        <strain evidence="11">DSM 8809</strain>
    </source>
</reference>
<keyword evidence="3" id="KW-0597">Phosphoprotein</keyword>
<dbReference type="SMART" id="SM00387">
    <property type="entry name" value="HATPase_c"/>
    <property type="match status" value="1"/>
</dbReference>
<feature type="transmembrane region" description="Helical" evidence="9">
    <location>
        <begin position="301"/>
        <end position="328"/>
    </location>
</feature>
<dbReference type="OrthoDB" id="9809348at2"/>
<evidence type="ECO:0000256" key="6">
    <source>
        <dbReference type="ARBA" id="ARBA00022777"/>
    </source>
</evidence>
<evidence type="ECO:0000256" key="9">
    <source>
        <dbReference type="SAM" id="Phobius"/>
    </source>
</evidence>
<organism evidence="11 12">
    <name type="scientific">Clostridium estertheticum subsp. estertheticum</name>
    <dbReference type="NCBI Taxonomy" id="1552"/>
    <lineage>
        <taxon>Bacteria</taxon>
        <taxon>Bacillati</taxon>
        <taxon>Bacillota</taxon>
        <taxon>Clostridia</taxon>
        <taxon>Eubacteriales</taxon>
        <taxon>Clostridiaceae</taxon>
        <taxon>Clostridium</taxon>
    </lineage>
</organism>
<dbReference type="KEGG" id="ceu:A7L45_16615"/>
<evidence type="ECO:0000256" key="8">
    <source>
        <dbReference type="ARBA" id="ARBA00023136"/>
    </source>
</evidence>
<keyword evidence="8 9" id="KW-0472">Membrane</keyword>
<accession>A0A1J0GJK5</accession>
<dbReference type="PANTHER" id="PTHR42713:SF2">
    <property type="entry name" value="TWO-COMPONENT SENSOR KINASE YESM"/>
    <property type="match status" value="1"/>
</dbReference>
<dbReference type="Pfam" id="PF06580">
    <property type="entry name" value="His_kinase"/>
    <property type="match status" value="1"/>
</dbReference>
<keyword evidence="4" id="KW-0808">Transferase</keyword>
<evidence type="ECO:0000313" key="11">
    <source>
        <dbReference type="EMBL" id="APC41586.1"/>
    </source>
</evidence>
<dbReference type="Gene3D" id="3.30.450.20">
    <property type="entry name" value="PAS domain"/>
    <property type="match status" value="2"/>
</dbReference>
<dbReference type="AlphaFoldDB" id="A0A1J0GJK5"/>
<evidence type="ECO:0000256" key="3">
    <source>
        <dbReference type="ARBA" id="ARBA00022553"/>
    </source>
</evidence>
<evidence type="ECO:0000259" key="10">
    <source>
        <dbReference type="PROSITE" id="PS50885"/>
    </source>
</evidence>
<feature type="domain" description="HAMP" evidence="10">
    <location>
        <begin position="325"/>
        <end position="377"/>
    </location>
</feature>
<feature type="transmembrane region" description="Helical" evidence="9">
    <location>
        <begin position="20"/>
        <end position="40"/>
    </location>
</feature>
<comment type="subcellular location">
    <subcellularLocation>
        <location evidence="1">Cell membrane</location>
        <topology evidence="1">Multi-pass membrane protein</topology>
    </subcellularLocation>
</comment>
<dbReference type="InterPro" id="IPR003660">
    <property type="entry name" value="HAMP_dom"/>
</dbReference>
<dbReference type="PANTHER" id="PTHR42713">
    <property type="entry name" value="HISTIDINE KINASE-RELATED"/>
    <property type="match status" value="1"/>
</dbReference>
<evidence type="ECO:0000256" key="7">
    <source>
        <dbReference type="ARBA" id="ARBA00022989"/>
    </source>
</evidence>
<keyword evidence="6 11" id="KW-0418">Kinase</keyword>
<sequence>MNKFVKIFFDKSIKYKLSFYFSLVILIPIVTISILGNLLYKNSITNQQNENIRQMVSQISNNIDFYIKDTENIINYLSEDPRILSFLCNNTNSSINKKDSDSMRVEESSKAINSFTTFHSEIAGIMIVKQDDTFVSDVMGRISRDALTKEKWYLDAAKNPITMHLFSKPVGRNINNVFQYSADDVVSMSKAVVDKKTGKCIGVILIDMKLDIIKSVIEHAKPAKNGFVYIVDNNGEIVYSPVNKIVYRIKSEWTDNLSGEILIKRIKENDYKIIHGNSTYTGWKTVEVFPLNESLKVIDSLVYYSIIIAIITLLIAEILATFFTRSIVGPISKLKRLMKKTEEGNFNVVFNSKYDDEIGELGNAFNNMVREIKNLIMLVETEAKKKRKAEISILHAQIKPHFIYNTLDTIQWMAQEHDAQDIVDITYNLTNLLRIGLSAGEENIKISQEIKHVESYLLIQKIRYEDKLNYEINMQKEILNLSVIKLILQPIVENAIYHGIKEKRGSGHIKISGMIENEKICFVIQDNGIGIEDEKLMKINEMLKGKTTSNDVIGYGIFNVNEKIKLTYGEEFGLEYHSIYGEGTTVVLWHPIIKN</sequence>
<evidence type="ECO:0000256" key="4">
    <source>
        <dbReference type="ARBA" id="ARBA00022679"/>
    </source>
</evidence>